<proteinExistence type="predicted"/>
<sequence>MHGFVDGSAFDYGSKSWTELEELISQQINKNARDKARYKTVLSSNHPIQVLENVVGHILEAEINVSEEEGFYSVELRRTIKRSEREVEGSFALFQHGDSPIWTAVTGYSPDFFERGLCWVFNRAEPDISDFFANSNELRQILQQVEEELSAEILVSKAVVYSRSEEGTISFRTRPYKAVFSDEQLEDGYVDKLNFSVRRQDDEFFSGFISREGVTKIESGDPTMFLRYLLGAFVETVADKIDVLSHRDRSASDEISEIELEFQSEVLSSPSDNKELIEALSNLKKSTMTVYHDNPYAHVSLVDFVDGSNCDIYVTGSNSVSIVPGYKGSVNFLMRIADQMSKEFQEGVLTVRDAPDYSLTDFVA</sequence>
<organism evidence="1 2">
    <name type="scientific">Halobellus litoreus</name>
    <dbReference type="NCBI Taxonomy" id="755310"/>
    <lineage>
        <taxon>Archaea</taxon>
        <taxon>Methanobacteriati</taxon>
        <taxon>Methanobacteriota</taxon>
        <taxon>Stenosarchaea group</taxon>
        <taxon>Halobacteria</taxon>
        <taxon>Halobacteriales</taxon>
        <taxon>Haloferacaceae</taxon>
        <taxon>Halobellus</taxon>
    </lineage>
</organism>
<keyword evidence="2" id="KW-1185">Reference proteome</keyword>
<name>A0ABD6DPU0_9EURY</name>
<gene>
    <name evidence="1" type="ORF">ACFSAS_01460</name>
</gene>
<dbReference type="Proteomes" id="UP001597092">
    <property type="component" value="Unassembled WGS sequence"/>
</dbReference>
<dbReference type="RefSeq" id="WP_256308237.1">
    <property type="nucleotide sequence ID" value="NZ_JANHAW010000002.1"/>
</dbReference>
<dbReference type="EMBL" id="JBHUDP010000001">
    <property type="protein sequence ID" value="MFD1684273.1"/>
    <property type="molecule type" value="Genomic_DNA"/>
</dbReference>
<comment type="caution">
    <text evidence="1">The sequence shown here is derived from an EMBL/GenBank/DDBJ whole genome shotgun (WGS) entry which is preliminary data.</text>
</comment>
<evidence type="ECO:0000313" key="1">
    <source>
        <dbReference type="EMBL" id="MFD1684273.1"/>
    </source>
</evidence>
<evidence type="ECO:0000313" key="2">
    <source>
        <dbReference type="Proteomes" id="UP001597092"/>
    </source>
</evidence>
<dbReference type="AlphaFoldDB" id="A0ABD6DPU0"/>
<accession>A0ABD6DPU0</accession>
<reference evidence="1 2" key="1">
    <citation type="journal article" date="2019" name="Int. J. Syst. Evol. Microbiol.">
        <title>The Global Catalogue of Microorganisms (GCM) 10K type strain sequencing project: providing services to taxonomists for standard genome sequencing and annotation.</title>
        <authorList>
            <consortium name="The Broad Institute Genomics Platform"/>
            <consortium name="The Broad Institute Genome Sequencing Center for Infectious Disease"/>
            <person name="Wu L."/>
            <person name="Ma J."/>
        </authorList>
    </citation>
    <scope>NUCLEOTIDE SEQUENCE [LARGE SCALE GENOMIC DNA]</scope>
    <source>
        <strain evidence="1 2">CGMCC 1.10387</strain>
    </source>
</reference>
<protein>
    <submittedName>
        <fullName evidence="1">Uncharacterized protein</fullName>
    </submittedName>
</protein>